<feature type="region of interest" description="Disordered" evidence="1">
    <location>
        <begin position="315"/>
        <end position="359"/>
    </location>
</feature>
<feature type="region of interest" description="Disordered" evidence="1">
    <location>
        <begin position="1"/>
        <end position="116"/>
    </location>
</feature>
<dbReference type="PANTHER" id="PTHR38701:SF1">
    <property type="entry name" value="UP-REGULATED DURING SEPTATION PROTEIN 1 DOMAIN-CONTAINING PROTEIN"/>
    <property type="match status" value="1"/>
</dbReference>
<comment type="caution">
    <text evidence="2">The sequence shown here is derived from an EMBL/GenBank/DDBJ whole genome shotgun (WGS) entry which is preliminary data.</text>
</comment>
<feature type="compositionally biased region" description="Polar residues" evidence="1">
    <location>
        <begin position="338"/>
        <end position="347"/>
    </location>
</feature>
<evidence type="ECO:0000256" key="1">
    <source>
        <dbReference type="SAM" id="MobiDB-lite"/>
    </source>
</evidence>
<feature type="compositionally biased region" description="Polar residues" evidence="1">
    <location>
        <begin position="8"/>
        <end position="26"/>
    </location>
</feature>
<protein>
    <submittedName>
        <fullName evidence="2">Uncharacterized protein</fullName>
    </submittedName>
</protein>
<feature type="region of interest" description="Disordered" evidence="1">
    <location>
        <begin position="212"/>
        <end position="277"/>
    </location>
</feature>
<feature type="compositionally biased region" description="Basic and acidic residues" evidence="1">
    <location>
        <begin position="235"/>
        <end position="245"/>
    </location>
</feature>
<name>A0A9P4S2P4_9PEZI</name>
<feature type="compositionally biased region" description="Polar residues" evidence="1">
    <location>
        <begin position="54"/>
        <end position="65"/>
    </location>
</feature>
<feature type="compositionally biased region" description="Low complexity" evidence="1">
    <location>
        <begin position="250"/>
        <end position="267"/>
    </location>
</feature>
<evidence type="ECO:0000313" key="2">
    <source>
        <dbReference type="EMBL" id="KAF2834321.1"/>
    </source>
</evidence>
<accession>A0A9P4S2P4</accession>
<proteinExistence type="predicted"/>
<gene>
    <name evidence="2" type="ORF">M501DRAFT_598674</name>
</gene>
<feature type="compositionally biased region" description="Polar residues" evidence="1">
    <location>
        <begin position="315"/>
        <end position="327"/>
    </location>
</feature>
<feature type="compositionally biased region" description="Basic residues" evidence="1">
    <location>
        <begin position="350"/>
        <end position="359"/>
    </location>
</feature>
<dbReference type="AlphaFoldDB" id="A0A9P4S2P4"/>
<evidence type="ECO:0000313" key="3">
    <source>
        <dbReference type="Proteomes" id="UP000799429"/>
    </source>
</evidence>
<dbReference type="Proteomes" id="UP000799429">
    <property type="component" value="Unassembled WGS sequence"/>
</dbReference>
<dbReference type="EMBL" id="MU006121">
    <property type="protein sequence ID" value="KAF2834321.1"/>
    <property type="molecule type" value="Genomic_DNA"/>
</dbReference>
<feature type="compositionally biased region" description="Low complexity" evidence="1">
    <location>
        <begin position="99"/>
        <end position="110"/>
    </location>
</feature>
<dbReference type="PANTHER" id="PTHR38701">
    <property type="entry name" value="CHROMOSOME 8, WHOLE GENOME SHOTGUN SEQUENCE"/>
    <property type="match status" value="1"/>
</dbReference>
<sequence length="359" mass="38355">MPADRYNNIANSTRPLMPSLASNRTAKTPIAPRLATSITPSSSTSSRRTLYDSGASTGANTTPKSVSREDLSTPVKAFISSNITPRSSSRKSRVDSRESTPSGTPSGTPTPSRPASFIDTQAAYESHAALSGLGLSNVPVKGPKSLTNGTTVSHVPSSTRVLPNSTHTAVCSDTATREDPQKFFHANSVRLQEPSQGQKKVPTFFYANGQSETKPRILSVPSPPLSSTSQGPFLHTDDVPEERKPVSSILTGSPESSLSMSSHPLSPAFRPPSPAKENILLSDRKGASQVIRSHQHRPSAVHMISGRLHTMSTTETDTVQRNTSIASATKPRRGNHAKSASLSSIDSTPRKHYHRSFSI</sequence>
<keyword evidence="3" id="KW-1185">Reference proteome</keyword>
<reference evidence="2" key="1">
    <citation type="journal article" date="2020" name="Stud. Mycol.">
        <title>101 Dothideomycetes genomes: a test case for predicting lifestyles and emergence of pathogens.</title>
        <authorList>
            <person name="Haridas S."/>
            <person name="Albert R."/>
            <person name="Binder M."/>
            <person name="Bloem J."/>
            <person name="Labutti K."/>
            <person name="Salamov A."/>
            <person name="Andreopoulos B."/>
            <person name="Baker S."/>
            <person name="Barry K."/>
            <person name="Bills G."/>
            <person name="Bluhm B."/>
            <person name="Cannon C."/>
            <person name="Castanera R."/>
            <person name="Culley D."/>
            <person name="Daum C."/>
            <person name="Ezra D."/>
            <person name="Gonzalez J."/>
            <person name="Henrissat B."/>
            <person name="Kuo A."/>
            <person name="Liang C."/>
            <person name="Lipzen A."/>
            <person name="Lutzoni F."/>
            <person name="Magnuson J."/>
            <person name="Mondo S."/>
            <person name="Nolan M."/>
            <person name="Ohm R."/>
            <person name="Pangilinan J."/>
            <person name="Park H.-J."/>
            <person name="Ramirez L."/>
            <person name="Alfaro M."/>
            <person name="Sun H."/>
            <person name="Tritt A."/>
            <person name="Yoshinaga Y."/>
            <person name="Zwiers L.-H."/>
            <person name="Turgeon B."/>
            <person name="Goodwin S."/>
            <person name="Spatafora J."/>
            <person name="Crous P."/>
            <person name="Grigoriev I."/>
        </authorList>
    </citation>
    <scope>NUCLEOTIDE SEQUENCE</scope>
    <source>
        <strain evidence="2">CBS 101060</strain>
    </source>
</reference>
<organism evidence="2 3">
    <name type="scientific">Patellaria atrata CBS 101060</name>
    <dbReference type="NCBI Taxonomy" id="1346257"/>
    <lineage>
        <taxon>Eukaryota</taxon>
        <taxon>Fungi</taxon>
        <taxon>Dikarya</taxon>
        <taxon>Ascomycota</taxon>
        <taxon>Pezizomycotina</taxon>
        <taxon>Dothideomycetes</taxon>
        <taxon>Dothideomycetes incertae sedis</taxon>
        <taxon>Patellariales</taxon>
        <taxon>Patellariaceae</taxon>
        <taxon>Patellaria</taxon>
    </lineage>
</organism>
<dbReference type="OrthoDB" id="2555519at2759"/>
<feature type="compositionally biased region" description="Low complexity" evidence="1">
    <location>
        <begin position="36"/>
        <end position="48"/>
    </location>
</feature>